<dbReference type="AlphaFoldDB" id="X1DPT9"/>
<proteinExistence type="predicted"/>
<protein>
    <submittedName>
        <fullName evidence="1">Uncharacterized protein</fullName>
    </submittedName>
</protein>
<dbReference type="SUPFAM" id="SSF51445">
    <property type="entry name" value="(Trans)glycosidases"/>
    <property type="match status" value="1"/>
</dbReference>
<evidence type="ECO:0000313" key="1">
    <source>
        <dbReference type="EMBL" id="GAH06984.1"/>
    </source>
</evidence>
<comment type="caution">
    <text evidence="1">The sequence shown here is derived from an EMBL/GenBank/DDBJ whole genome shotgun (WGS) entry which is preliminary data.</text>
</comment>
<name>X1DPT9_9ZZZZ</name>
<gene>
    <name evidence="1" type="ORF">S01H4_59232</name>
</gene>
<organism evidence="1">
    <name type="scientific">marine sediment metagenome</name>
    <dbReference type="NCBI Taxonomy" id="412755"/>
    <lineage>
        <taxon>unclassified sequences</taxon>
        <taxon>metagenomes</taxon>
        <taxon>ecological metagenomes</taxon>
    </lineage>
</organism>
<sequence>ALAFIWKELGTSCENLPEAHTLIQAFNAAASIAAPALLFKSEAIVHPDQVIKYIHVDECQLSYNPLQMALLWNSLATRKVRLLSQALQERNQIPDECVWVNYIRVHDDIGWTFSDEDAGRLNINAYDHRQFLNAFYTGKFPGSFARGLAFQENPFTGDARISGTTASLAGLEKALQENSTQEVELAIRRIQLLQAITLTTNGIPLI</sequence>
<dbReference type="EMBL" id="BART01034706">
    <property type="protein sequence ID" value="GAH06984.1"/>
    <property type="molecule type" value="Genomic_DNA"/>
</dbReference>
<accession>X1DPT9</accession>
<feature type="non-terminal residue" evidence="1">
    <location>
        <position position="1"/>
    </location>
</feature>
<feature type="non-terminal residue" evidence="1">
    <location>
        <position position="206"/>
    </location>
</feature>
<dbReference type="InterPro" id="IPR017853">
    <property type="entry name" value="GH"/>
</dbReference>
<reference evidence="1" key="1">
    <citation type="journal article" date="2014" name="Front. Microbiol.">
        <title>High frequency of phylogenetically diverse reductive dehalogenase-homologous genes in deep subseafloor sedimentary metagenomes.</title>
        <authorList>
            <person name="Kawai M."/>
            <person name="Futagami T."/>
            <person name="Toyoda A."/>
            <person name="Takaki Y."/>
            <person name="Nishi S."/>
            <person name="Hori S."/>
            <person name="Arai W."/>
            <person name="Tsubouchi T."/>
            <person name="Morono Y."/>
            <person name="Uchiyama I."/>
            <person name="Ito T."/>
            <person name="Fujiyama A."/>
            <person name="Inagaki F."/>
            <person name="Takami H."/>
        </authorList>
    </citation>
    <scope>NUCLEOTIDE SEQUENCE</scope>
    <source>
        <strain evidence="1">Expedition CK06-06</strain>
    </source>
</reference>
<dbReference type="Gene3D" id="3.20.20.80">
    <property type="entry name" value="Glycosidases"/>
    <property type="match status" value="1"/>
</dbReference>